<keyword evidence="6" id="KW-0805">Transcription regulation</keyword>
<feature type="binding site" evidence="10">
    <location>
        <position position="20"/>
    </location>
    <ligand>
        <name>Zn(2+)</name>
        <dbReference type="ChEBI" id="CHEBI:29105"/>
    </ligand>
</feature>
<organism evidence="13">
    <name type="scientific">Zeugodacus cucurbitae</name>
    <name type="common">Melon fruit fly</name>
    <name type="synonym">Bactrocera cucurbitae</name>
    <dbReference type="NCBI Taxonomy" id="28588"/>
    <lineage>
        <taxon>Eukaryota</taxon>
        <taxon>Metazoa</taxon>
        <taxon>Ecdysozoa</taxon>
        <taxon>Arthropoda</taxon>
        <taxon>Hexapoda</taxon>
        <taxon>Insecta</taxon>
        <taxon>Pterygota</taxon>
        <taxon>Neoptera</taxon>
        <taxon>Endopterygota</taxon>
        <taxon>Diptera</taxon>
        <taxon>Brachycera</taxon>
        <taxon>Muscomorpha</taxon>
        <taxon>Tephritoidea</taxon>
        <taxon>Tephritidae</taxon>
        <taxon>Zeugodacus</taxon>
        <taxon>Zeugodacus</taxon>
    </lineage>
</organism>
<keyword evidence="3" id="KW-0677">Repeat</keyword>
<keyword evidence="2 10" id="KW-0479">Metal-binding</keyword>
<keyword evidence="8" id="KW-0539">Nucleus</keyword>
<evidence type="ECO:0000256" key="5">
    <source>
        <dbReference type="ARBA" id="ARBA00022833"/>
    </source>
</evidence>
<dbReference type="InterPro" id="IPR050636">
    <property type="entry name" value="C2H2-ZF_domain-containing"/>
</dbReference>
<feature type="domain" description="C2H2-type" evidence="11">
    <location>
        <begin position="264"/>
        <end position="292"/>
    </location>
</feature>
<feature type="domain" description="ZAD" evidence="12">
    <location>
        <begin position="15"/>
        <end position="104"/>
    </location>
</feature>
<evidence type="ECO:0000256" key="2">
    <source>
        <dbReference type="ARBA" id="ARBA00022723"/>
    </source>
</evidence>
<evidence type="ECO:0000256" key="4">
    <source>
        <dbReference type="ARBA" id="ARBA00022771"/>
    </source>
</evidence>
<reference evidence="13" key="2">
    <citation type="journal article" date="2015" name="Gigascience">
        <title>Reconstructing a comprehensive transcriptome assembly of a white-pupal translocated strain of the pest fruit fly Bactrocera cucurbitae.</title>
        <authorList>
            <person name="Sim S.B."/>
            <person name="Calla B."/>
            <person name="Hall B."/>
            <person name="DeRego T."/>
            <person name="Geib S.M."/>
        </authorList>
    </citation>
    <scope>NUCLEOTIDE SEQUENCE</scope>
</reference>
<name>A0A0A1WE57_ZEUCU</name>
<evidence type="ECO:0000256" key="8">
    <source>
        <dbReference type="ARBA" id="ARBA00023242"/>
    </source>
</evidence>
<evidence type="ECO:0000256" key="3">
    <source>
        <dbReference type="ARBA" id="ARBA00022737"/>
    </source>
</evidence>
<feature type="domain" description="C2H2-type" evidence="11">
    <location>
        <begin position="407"/>
        <end position="434"/>
    </location>
</feature>
<dbReference type="OrthoDB" id="10039931at2759"/>
<evidence type="ECO:0000256" key="9">
    <source>
        <dbReference type="PROSITE-ProRule" id="PRU00042"/>
    </source>
</evidence>
<dbReference type="PANTHER" id="PTHR47772:SF13">
    <property type="entry name" value="GASTRULA ZINC FINGER PROTEIN XLCGF49.1-LIKE-RELATED"/>
    <property type="match status" value="1"/>
</dbReference>
<dbReference type="EMBL" id="GBXI01005955">
    <property type="protein sequence ID" value="JAD08337.1"/>
    <property type="molecule type" value="Transcribed_RNA"/>
</dbReference>
<keyword evidence="7" id="KW-0804">Transcription</keyword>
<protein>
    <submittedName>
        <fullName evidence="13">Zinc finger protein 26</fullName>
    </submittedName>
</protein>
<dbReference type="Pfam" id="PF00096">
    <property type="entry name" value="zf-C2H2"/>
    <property type="match status" value="5"/>
</dbReference>
<dbReference type="Pfam" id="PF13912">
    <property type="entry name" value="zf-C2H2_6"/>
    <property type="match status" value="1"/>
</dbReference>
<dbReference type="InterPro" id="IPR012934">
    <property type="entry name" value="Znf_AD"/>
</dbReference>
<feature type="domain" description="C2H2-type" evidence="11">
    <location>
        <begin position="349"/>
        <end position="376"/>
    </location>
</feature>
<dbReference type="EMBL" id="GBXI01014369">
    <property type="protein sequence ID" value="JAC99922.1"/>
    <property type="molecule type" value="Transcribed_RNA"/>
</dbReference>
<accession>A0A0A1WE57</accession>
<evidence type="ECO:0000259" key="12">
    <source>
        <dbReference type="PROSITE" id="PS51915"/>
    </source>
</evidence>
<gene>
    <name evidence="13" type="primary">ZNF26_2</name>
    <name evidence="15" type="synonym">ZNF26_0</name>
    <name evidence="14" type="synonym">ZNF26_1</name>
    <name evidence="15" type="ORF">g.3464</name>
    <name evidence="14" type="ORF">g.3474</name>
    <name evidence="13" type="ORF">g.3477</name>
</gene>
<proteinExistence type="predicted"/>
<evidence type="ECO:0000313" key="14">
    <source>
        <dbReference type="EMBL" id="JAC99922.1"/>
    </source>
</evidence>
<reference evidence="13" key="1">
    <citation type="submission" date="2014-11" db="EMBL/GenBank/DDBJ databases">
        <authorList>
            <person name="Geib S."/>
        </authorList>
    </citation>
    <scope>NUCLEOTIDE SEQUENCE</scope>
</reference>
<keyword evidence="5 10" id="KW-0862">Zinc</keyword>
<sequence>MNSPSRAEIHFEDMRCCRSCLSVASEDELEDYIDLLETLNADCGTITLLESFNKCTSLNVVIEEFVIEGYPSCHYICGRCRLELKQANEFINRAQLNNQLLKEQYSHTKFLHSPLSDAEVHEIEISNEPNCEASENEQEFKPVCFTEIEYEQQISPVMTAREINEPLEEVLQEDNEIPATTLISVERVFCNDGKNVDNNSPTSIENNELIISANTSRNEEDTDIEETDKTFFEFKCEFCTCIFEFQRDLLQHYEIDHADQTLNFPCDFCQNRFVTKNALRLHRRQVHQKDEYQDCEHCGRTVLKTFYNVHLRRHKQLKFLCSKCPKRCVSRYTLKKHMELHSDERDRNIECIDCGRRFYTLENLQLHQATHISPEDRAIFECTVCSKTFLRKSNLGLHMQMHRGETMDCPHCDKKFVRRKDLEIHIRFHTGDFPYSCSMCERKFAIKGHLNYHEKRHLGVRYKCDECEKTFINLAGLRQHQYEHTGMPLMCDVCQRGFATKFKVHRHLRNVHKHLFKKTGFTDALAKKYIIVKSKSTQAIKKVTELVDVPEDTIEMLEEHAEDIPLNMLTV</sequence>
<comment type="subcellular location">
    <subcellularLocation>
        <location evidence="1">Nucleus</location>
    </subcellularLocation>
</comment>
<feature type="binding site" evidence="10">
    <location>
        <position position="80"/>
    </location>
    <ligand>
        <name>Zn(2+)</name>
        <dbReference type="ChEBI" id="CHEBI:29105"/>
    </ligand>
</feature>
<evidence type="ECO:0000259" key="11">
    <source>
        <dbReference type="PROSITE" id="PS50157"/>
    </source>
</evidence>
<evidence type="ECO:0000256" key="10">
    <source>
        <dbReference type="PROSITE-ProRule" id="PRU01263"/>
    </source>
</evidence>
<feature type="domain" description="C2H2-type" evidence="11">
    <location>
        <begin position="380"/>
        <end position="407"/>
    </location>
</feature>
<feature type="domain" description="C2H2-type" evidence="11">
    <location>
        <begin position="319"/>
        <end position="346"/>
    </location>
</feature>
<dbReference type="PROSITE" id="PS00028">
    <property type="entry name" value="ZINC_FINGER_C2H2_1"/>
    <property type="match status" value="9"/>
</dbReference>
<dbReference type="SMART" id="SM00355">
    <property type="entry name" value="ZnF_C2H2"/>
    <property type="match status" value="10"/>
</dbReference>
<feature type="domain" description="C2H2-type" evidence="11">
    <location>
        <begin position="462"/>
        <end position="489"/>
    </location>
</feature>
<feature type="domain" description="C2H2-type" evidence="11">
    <location>
        <begin position="489"/>
        <end position="512"/>
    </location>
</feature>
<dbReference type="Gene3D" id="3.30.160.60">
    <property type="entry name" value="Classic Zinc Finger"/>
    <property type="match status" value="6"/>
</dbReference>
<evidence type="ECO:0000256" key="7">
    <source>
        <dbReference type="ARBA" id="ARBA00023163"/>
    </source>
</evidence>
<keyword evidence="4 9" id="KW-0863">Zinc-finger</keyword>
<dbReference type="AlphaFoldDB" id="A0A0A1WE57"/>
<dbReference type="InterPro" id="IPR013087">
    <property type="entry name" value="Znf_C2H2_type"/>
</dbReference>
<evidence type="ECO:0000313" key="15">
    <source>
        <dbReference type="EMBL" id="JAD08337.1"/>
    </source>
</evidence>
<evidence type="ECO:0000256" key="1">
    <source>
        <dbReference type="ARBA" id="ARBA00004123"/>
    </source>
</evidence>
<evidence type="ECO:0000313" key="13">
    <source>
        <dbReference type="EMBL" id="JAC96744.1"/>
    </source>
</evidence>
<dbReference type="GO" id="GO:0008270">
    <property type="term" value="F:zinc ion binding"/>
    <property type="evidence" value="ECO:0007669"/>
    <property type="project" value="UniProtKB-UniRule"/>
</dbReference>
<dbReference type="PROSITE" id="PS51915">
    <property type="entry name" value="ZAD"/>
    <property type="match status" value="1"/>
</dbReference>
<evidence type="ECO:0000256" key="6">
    <source>
        <dbReference type="ARBA" id="ARBA00023015"/>
    </source>
</evidence>
<dbReference type="SUPFAM" id="SSF57667">
    <property type="entry name" value="beta-beta-alpha zinc fingers"/>
    <property type="match status" value="5"/>
</dbReference>
<feature type="binding site" evidence="10">
    <location>
        <position position="77"/>
    </location>
    <ligand>
        <name>Zn(2+)</name>
        <dbReference type="ChEBI" id="CHEBI:29105"/>
    </ligand>
</feature>
<dbReference type="PROSITE" id="PS50157">
    <property type="entry name" value="ZINC_FINGER_C2H2_2"/>
    <property type="match status" value="8"/>
</dbReference>
<dbReference type="EMBL" id="GBXI01017547">
    <property type="protein sequence ID" value="JAC96744.1"/>
    <property type="molecule type" value="Transcribed_RNA"/>
</dbReference>
<dbReference type="SMART" id="SM00868">
    <property type="entry name" value="zf-AD"/>
    <property type="match status" value="1"/>
</dbReference>
<dbReference type="InterPro" id="IPR036236">
    <property type="entry name" value="Znf_C2H2_sf"/>
</dbReference>
<feature type="domain" description="C2H2-type" evidence="11">
    <location>
        <begin position="435"/>
        <end position="462"/>
    </location>
</feature>
<dbReference type="PANTHER" id="PTHR47772">
    <property type="entry name" value="ZINC FINGER PROTEIN 200"/>
    <property type="match status" value="1"/>
</dbReference>
<feature type="binding site" evidence="10">
    <location>
        <position position="17"/>
    </location>
    <ligand>
        <name>Zn(2+)</name>
        <dbReference type="ChEBI" id="CHEBI:29105"/>
    </ligand>
</feature>
<dbReference type="GO" id="GO:0005634">
    <property type="term" value="C:nucleus"/>
    <property type="evidence" value="ECO:0007669"/>
    <property type="project" value="UniProtKB-SubCell"/>
</dbReference>